<name>A0ACA9MRB7_9GLOM</name>
<dbReference type="Proteomes" id="UP000789920">
    <property type="component" value="Unassembled WGS sequence"/>
</dbReference>
<evidence type="ECO:0000313" key="2">
    <source>
        <dbReference type="Proteomes" id="UP000789920"/>
    </source>
</evidence>
<keyword evidence="2" id="KW-1185">Reference proteome</keyword>
<gene>
    <name evidence="1" type="ORF">RPERSI_LOCUS6080</name>
</gene>
<protein>
    <submittedName>
        <fullName evidence="1">22482_t:CDS:1</fullName>
    </submittedName>
</protein>
<comment type="caution">
    <text evidence="1">The sequence shown here is derived from an EMBL/GenBank/DDBJ whole genome shotgun (WGS) entry which is preliminary data.</text>
</comment>
<proteinExistence type="predicted"/>
<dbReference type="EMBL" id="CAJVQC010009491">
    <property type="protein sequence ID" value="CAG8605278.1"/>
    <property type="molecule type" value="Genomic_DNA"/>
</dbReference>
<reference evidence="1" key="1">
    <citation type="submission" date="2021-06" db="EMBL/GenBank/DDBJ databases">
        <authorList>
            <person name="Kallberg Y."/>
            <person name="Tangrot J."/>
            <person name="Rosling A."/>
        </authorList>
    </citation>
    <scope>NUCLEOTIDE SEQUENCE</scope>
    <source>
        <strain evidence="1">MA461A</strain>
    </source>
</reference>
<evidence type="ECO:0000313" key="1">
    <source>
        <dbReference type="EMBL" id="CAG8605278.1"/>
    </source>
</evidence>
<organism evidence="1 2">
    <name type="scientific">Racocetra persica</name>
    <dbReference type="NCBI Taxonomy" id="160502"/>
    <lineage>
        <taxon>Eukaryota</taxon>
        <taxon>Fungi</taxon>
        <taxon>Fungi incertae sedis</taxon>
        <taxon>Mucoromycota</taxon>
        <taxon>Glomeromycotina</taxon>
        <taxon>Glomeromycetes</taxon>
        <taxon>Diversisporales</taxon>
        <taxon>Gigasporaceae</taxon>
        <taxon>Racocetra</taxon>
    </lineage>
</organism>
<accession>A0ACA9MRB7</accession>
<sequence>MTEQDKITALIISTILGIIGNILVKDVNEAGEKSIGVEPSPNNFVEPKPTKQKVEPVEPCQTFSDVEPELVEPNKNSEPQPKAENANSKIIEGKEYVFIEGR</sequence>